<dbReference type="InterPro" id="IPR034720">
    <property type="entry name" value="Viral_alk_exo"/>
</dbReference>
<dbReference type="Proteomes" id="UP000232707">
    <property type="component" value="Segment"/>
</dbReference>
<dbReference type="SUPFAM" id="SSF57924">
    <property type="entry name" value="Inhibitor of apoptosis (IAP) repeat"/>
    <property type="match status" value="1"/>
</dbReference>
<dbReference type="RefSeq" id="YP_009506212.1">
    <property type="nucleotide sequence ID" value="NC_038375.1"/>
</dbReference>
<dbReference type="InterPro" id="IPR011335">
    <property type="entry name" value="Restrct_endonuc-II-like"/>
</dbReference>
<keyword evidence="2" id="KW-0255">Endonuclease</keyword>
<dbReference type="EMBL" id="KU752557">
    <property type="protein sequence ID" value="AOW41480.1"/>
    <property type="molecule type" value="Genomic_DNA"/>
</dbReference>
<proteinExistence type="predicted"/>
<evidence type="ECO:0000256" key="2">
    <source>
        <dbReference type="ARBA" id="ARBA00022759"/>
    </source>
</evidence>
<protein>
    <submittedName>
        <fullName evidence="5">Alk-exo</fullName>
    </submittedName>
</protein>
<dbReference type="PANTHER" id="PTHR46609">
    <property type="entry name" value="EXONUCLEASE, PHAGE-TYPE/RECB, C-TERMINAL DOMAIN-CONTAINING PROTEIN"/>
    <property type="match status" value="1"/>
</dbReference>
<dbReference type="SUPFAM" id="SSF52980">
    <property type="entry name" value="Restriction endonuclease-like"/>
    <property type="match status" value="1"/>
</dbReference>
<dbReference type="GO" id="GO:0004527">
    <property type="term" value="F:exonuclease activity"/>
    <property type="evidence" value="ECO:0007669"/>
    <property type="project" value="UniProtKB-KW"/>
</dbReference>
<dbReference type="GO" id="GO:0004519">
    <property type="term" value="F:endonuclease activity"/>
    <property type="evidence" value="ECO:0007669"/>
    <property type="project" value="UniProtKB-KW"/>
</dbReference>
<keyword evidence="1" id="KW-0540">Nuclease</keyword>
<dbReference type="PANTHER" id="PTHR46609:SF8">
    <property type="entry name" value="YQAJ VIRAL RECOMBINASE DOMAIN-CONTAINING PROTEIN"/>
    <property type="match status" value="1"/>
</dbReference>
<evidence type="ECO:0000256" key="4">
    <source>
        <dbReference type="ARBA" id="ARBA00022839"/>
    </source>
</evidence>
<sequence>MRTESAVATTYCRNMDRTRLTERVITVRFQNYPTSNITAFFTINRLFHFEPAYTMDDNNSSSDPQLKKLAMNEYELQLCDRYSYSNYVARLKPGHINTRKEIFELERATRGQNQNALWGVLRLNRKTASNLSGCSNFVSDNNEAIRYGINQEKVVKNNQLLMRAIKEKIEEKLDCVVTQTVLDCGMFISPIGLFSASPDAYFVDEKGQIVVLEIKCPYTYRNTNLCSIRNSFNNRARYRIPNTAFSINKQGPIDVRVEKKNDHYRQIQNQMYVTGAVLGVYLVKIGETEEVHFVERDEEMIKDFAKNEDSELKRVLSENAKHREFVMERNRLFSFYNSPNIKNDIVKKLARDGFYYWNGCIKCHFCQKHVELENGLDNILAQHVCNSKHGNVRYADIKHRNYLTLQSRINSFSRLNIDSTLAQELAKLNVFVGDDNNLKYYCCSTVISDDKIDQQCIKDVVKNCAHSDDCDRY</sequence>
<accession>A0A1D8QLG3</accession>
<dbReference type="KEGG" id="vg:37617017"/>
<evidence type="ECO:0000313" key="6">
    <source>
        <dbReference type="Proteomes" id="UP000232707"/>
    </source>
</evidence>
<dbReference type="InterPro" id="IPR011604">
    <property type="entry name" value="PDDEXK-like_dom_sf"/>
</dbReference>
<dbReference type="Pfam" id="PF01771">
    <property type="entry name" value="Viral_alk_exo"/>
    <property type="match status" value="1"/>
</dbReference>
<evidence type="ECO:0000256" key="3">
    <source>
        <dbReference type="ARBA" id="ARBA00022801"/>
    </source>
</evidence>
<dbReference type="GeneID" id="37617017"/>
<evidence type="ECO:0000256" key="1">
    <source>
        <dbReference type="ARBA" id="ARBA00022722"/>
    </source>
</evidence>
<name>A0A1D8QLG3_GVTN</name>
<reference evidence="5 6" key="1">
    <citation type="submission" date="2016-02" db="EMBL/GenBank/DDBJ databases">
        <title>Genome sequence of a new Betabaculovirus TnGV isolated from the cabagge looper Trichoplusia ni (Lepidoptera: Noctuidae).</title>
        <authorList>
            <person name="Del Rincon-Castro M.C."/>
            <person name="Bivian-Hernandez Mdl.A."/>
            <person name="Lopez-Tlacomulco J.J."/>
            <person name="Ibarra J.E."/>
        </authorList>
    </citation>
    <scope>NUCLEOTIDE SEQUENCE [LARGE SCALE GENOMIC DNA]</scope>
    <source>
        <strain evidence="5">LBIV-12</strain>
    </source>
</reference>
<keyword evidence="4" id="KW-0269">Exonuclease</keyword>
<dbReference type="InterPro" id="IPR051703">
    <property type="entry name" value="NF-kappa-B_Signaling_Reg"/>
</dbReference>
<keyword evidence="6" id="KW-1185">Reference proteome</keyword>
<dbReference type="Gene3D" id="3.90.320.10">
    <property type="match status" value="1"/>
</dbReference>
<dbReference type="Gene3D" id="1.10.1170.10">
    <property type="entry name" value="Inhibitor Of Apoptosis Protein (2mihbC-IAP-1), Chain A"/>
    <property type="match status" value="1"/>
</dbReference>
<organism evidence="5 6">
    <name type="scientific">Trichoplusia ni granulovirus LBIV-12</name>
    <dbReference type="NCBI Taxonomy" id="1916701"/>
    <lineage>
        <taxon>Viruses</taxon>
        <taxon>Viruses incertae sedis</taxon>
        <taxon>Naldaviricetes</taxon>
        <taxon>Lefavirales</taxon>
        <taxon>Baculoviridae</taxon>
        <taxon>Betabaculovirus</taxon>
        <taxon>Betabaculovirus trini</taxon>
    </lineage>
</organism>
<keyword evidence="3" id="KW-0378">Hydrolase</keyword>
<evidence type="ECO:0000313" key="5">
    <source>
        <dbReference type="EMBL" id="AOW41480.1"/>
    </source>
</evidence>